<proteinExistence type="predicted"/>
<name>A0A2A9CUL8_9ACTN</name>
<evidence type="ECO:0000313" key="1">
    <source>
        <dbReference type="EMBL" id="PFG17745.1"/>
    </source>
</evidence>
<comment type="caution">
    <text evidence="1">The sequence shown here is derived from an EMBL/GenBank/DDBJ whole genome shotgun (WGS) entry which is preliminary data.</text>
</comment>
<accession>A0A2A9CUL8</accession>
<dbReference type="Proteomes" id="UP000226079">
    <property type="component" value="Unassembled WGS sequence"/>
</dbReference>
<sequence length="135" mass="14125">MLVPTRPLEPIVVAHTSSGYELISVCGSAIVSASVQQPPEYGPAVTFSWQADADGTPSPQLLLFAESIDGYRIAVEGVRDSATEVLLAADTVDDIEAGLAVDLDSIAIGQVAYQKGVVSSSEFEQLPKTGFGCRP</sequence>
<organism evidence="1 2">
    <name type="scientific">Propionicimonas paludicola</name>
    <dbReference type="NCBI Taxonomy" id="185243"/>
    <lineage>
        <taxon>Bacteria</taxon>
        <taxon>Bacillati</taxon>
        <taxon>Actinomycetota</taxon>
        <taxon>Actinomycetes</taxon>
        <taxon>Propionibacteriales</taxon>
        <taxon>Nocardioidaceae</taxon>
        <taxon>Propionicimonas</taxon>
    </lineage>
</organism>
<protein>
    <submittedName>
        <fullName evidence="1">Uncharacterized protein</fullName>
    </submittedName>
</protein>
<dbReference type="EMBL" id="PDJC01000001">
    <property type="protein sequence ID" value="PFG17745.1"/>
    <property type="molecule type" value="Genomic_DNA"/>
</dbReference>
<dbReference type="AlphaFoldDB" id="A0A2A9CUL8"/>
<keyword evidence="2" id="KW-1185">Reference proteome</keyword>
<gene>
    <name evidence="1" type="ORF">ATK74_2318</name>
</gene>
<reference evidence="1 2" key="1">
    <citation type="submission" date="2017-10" db="EMBL/GenBank/DDBJ databases">
        <title>Sequencing the genomes of 1000 actinobacteria strains.</title>
        <authorList>
            <person name="Klenk H.-P."/>
        </authorList>
    </citation>
    <scope>NUCLEOTIDE SEQUENCE [LARGE SCALE GENOMIC DNA]</scope>
    <source>
        <strain evidence="1 2">DSM 15597</strain>
    </source>
</reference>
<evidence type="ECO:0000313" key="2">
    <source>
        <dbReference type="Proteomes" id="UP000226079"/>
    </source>
</evidence>